<reference evidence="1 2" key="1">
    <citation type="submission" date="2021-06" db="EMBL/GenBank/DDBJ databases">
        <authorList>
            <person name="Palmer J.M."/>
        </authorList>
    </citation>
    <scope>NUCLEOTIDE SEQUENCE [LARGE SCALE GENOMIC DNA]</scope>
    <source>
        <strain evidence="1 2">XC_2019</strain>
        <tissue evidence="1">Muscle</tissue>
    </source>
</reference>
<dbReference type="Proteomes" id="UP001434883">
    <property type="component" value="Unassembled WGS sequence"/>
</dbReference>
<organism evidence="1 2">
    <name type="scientific">Xenoophorus captivus</name>
    <dbReference type="NCBI Taxonomy" id="1517983"/>
    <lineage>
        <taxon>Eukaryota</taxon>
        <taxon>Metazoa</taxon>
        <taxon>Chordata</taxon>
        <taxon>Craniata</taxon>
        <taxon>Vertebrata</taxon>
        <taxon>Euteleostomi</taxon>
        <taxon>Actinopterygii</taxon>
        <taxon>Neopterygii</taxon>
        <taxon>Teleostei</taxon>
        <taxon>Neoteleostei</taxon>
        <taxon>Acanthomorphata</taxon>
        <taxon>Ovalentaria</taxon>
        <taxon>Atherinomorphae</taxon>
        <taxon>Cyprinodontiformes</taxon>
        <taxon>Goodeidae</taxon>
        <taxon>Xenoophorus</taxon>
    </lineage>
</organism>
<sequence>MESRGGSFAINYFGRCFSGFHLLLGVSVWCTTGPDLHQGSPRKPGLLLNGTATLPSATPSPCSRPRLSIFSNMFLLAGSRPGPWLISTRAEEVWPIIPLISAPSLLVADGMMRHSRTPSCLDCVTRCRISWRPSICL</sequence>
<proteinExistence type="predicted"/>
<keyword evidence="2" id="KW-1185">Reference proteome</keyword>
<accession>A0ABV0S782</accession>
<gene>
    <name evidence="1" type="ORF">XENOCAPTIV_015908</name>
</gene>
<name>A0ABV0S782_9TELE</name>
<evidence type="ECO:0000313" key="2">
    <source>
        <dbReference type="Proteomes" id="UP001434883"/>
    </source>
</evidence>
<evidence type="ECO:0000313" key="1">
    <source>
        <dbReference type="EMBL" id="MEQ2216420.1"/>
    </source>
</evidence>
<comment type="caution">
    <text evidence="1">The sequence shown here is derived from an EMBL/GenBank/DDBJ whole genome shotgun (WGS) entry which is preliminary data.</text>
</comment>
<protein>
    <submittedName>
        <fullName evidence="1">Uncharacterized protein</fullName>
    </submittedName>
</protein>
<dbReference type="EMBL" id="JAHRIN010070517">
    <property type="protein sequence ID" value="MEQ2216420.1"/>
    <property type="molecule type" value="Genomic_DNA"/>
</dbReference>